<sequence>MMTTQTALVMSSVLVLVVPELLSLFWVSLTSIDVLGREREMGELFKTINLSFLVPSETDSMPDKIRLSWERWQVIRPLFHPGKENDGDALSWRNE</sequence>
<accession>A0A2P2JP00</accession>
<reference evidence="1" key="1">
    <citation type="submission" date="2018-02" db="EMBL/GenBank/DDBJ databases">
        <title>Rhizophora mucronata_Transcriptome.</title>
        <authorList>
            <person name="Meera S.P."/>
            <person name="Sreeshan A."/>
            <person name="Augustine A."/>
        </authorList>
    </citation>
    <scope>NUCLEOTIDE SEQUENCE</scope>
    <source>
        <tissue evidence="1">Leaf</tissue>
    </source>
</reference>
<proteinExistence type="predicted"/>
<dbReference type="AlphaFoldDB" id="A0A2P2JP00"/>
<protein>
    <submittedName>
        <fullName evidence="1">Pentatricopeptide repeat-containing protein At1g74850ic</fullName>
    </submittedName>
</protein>
<organism evidence="1">
    <name type="scientific">Rhizophora mucronata</name>
    <name type="common">Asiatic mangrove</name>
    <dbReference type="NCBI Taxonomy" id="61149"/>
    <lineage>
        <taxon>Eukaryota</taxon>
        <taxon>Viridiplantae</taxon>
        <taxon>Streptophyta</taxon>
        <taxon>Embryophyta</taxon>
        <taxon>Tracheophyta</taxon>
        <taxon>Spermatophyta</taxon>
        <taxon>Magnoliopsida</taxon>
        <taxon>eudicotyledons</taxon>
        <taxon>Gunneridae</taxon>
        <taxon>Pentapetalae</taxon>
        <taxon>rosids</taxon>
        <taxon>fabids</taxon>
        <taxon>Malpighiales</taxon>
        <taxon>Rhizophoraceae</taxon>
        <taxon>Rhizophora</taxon>
    </lineage>
</organism>
<name>A0A2P2JP00_RHIMU</name>
<evidence type="ECO:0000313" key="1">
    <source>
        <dbReference type="EMBL" id="MBW95193.1"/>
    </source>
</evidence>
<dbReference type="EMBL" id="GGEC01014710">
    <property type="protein sequence ID" value="MBW95193.1"/>
    <property type="molecule type" value="Transcribed_RNA"/>
</dbReference>